<dbReference type="InterPro" id="IPR005625">
    <property type="entry name" value="PepSY-ass_TM"/>
</dbReference>
<sequence>MWKFNAIAILTEKKFMNVVATLKWFHNWVGFFISITMLIVLTTGVYLGAADILSRIDNKGQQYVPLSIEQKAQVTETLFERYPEMSTVRFPTEYTPYIEAATRGKSIAFDNDLNELSSSAFKDKPVYSTVFWLHRNFLMGDFGKYTNAWASLLGGLITLVGIYLWWRVRNGFRLKQSIPKNTRSSSLVKSHIQLGLFISIPLFILCLSGFLITYKSLWTGYLKQPAQAVEITYPKSQANSWSSQLQTAQDLWPQADLVSISKPRQRPGQTDQPAELNYQIRFDEHADVWLRQADRITMNFQQGTIESALKHSDRPLSGQIASFVRPLHDALNMPLKYVLLITVVSLVATVILIFSAVTFYRRTFKKRG</sequence>
<evidence type="ECO:0000313" key="3">
    <source>
        <dbReference type="Proteomes" id="UP001139333"/>
    </source>
</evidence>
<evidence type="ECO:0000313" key="2">
    <source>
        <dbReference type="EMBL" id="MCL1142853.1"/>
    </source>
</evidence>
<keyword evidence="1" id="KW-0472">Membrane</keyword>
<gene>
    <name evidence="2" type="ORF">L2672_09130</name>
</gene>
<proteinExistence type="predicted"/>
<keyword evidence="1" id="KW-1133">Transmembrane helix</keyword>
<comment type="caution">
    <text evidence="2">The sequence shown here is derived from an EMBL/GenBank/DDBJ whole genome shotgun (WGS) entry which is preliminary data.</text>
</comment>
<dbReference type="PANTHER" id="PTHR34219:SF6">
    <property type="entry name" value="BLR3280 PROTEIN"/>
    <property type="match status" value="1"/>
</dbReference>
<accession>A0A9X1ZJE3</accession>
<name>A0A9X1ZJE3_9GAMM</name>
<feature type="transmembrane region" description="Helical" evidence="1">
    <location>
        <begin position="148"/>
        <end position="166"/>
    </location>
</feature>
<dbReference type="AlphaFoldDB" id="A0A9X1ZJE3"/>
<feature type="transmembrane region" description="Helical" evidence="1">
    <location>
        <begin position="337"/>
        <end position="360"/>
    </location>
</feature>
<feature type="transmembrane region" description="Helical" evidence="1">
    <location>
        <begin position="24"/>
        <end position="49"/>
    </location>
</feature>
<keyword evidence="1" id="KW-0812">Transmembrane</keyword>
<keyword evidence="3" id="KW-1185">Reference proteome</keyword>
<dbReference type="PANTHER" id="PTHR34219">
    <property type="entry name" value="IRON-REGULATED INNER MEMBRANE PROTEIN-RELATED"/>
    <property type="match status" value="1"/>
</dbReference>
<dbReference type="Proteomes" id="UP001139333">
    <property type="component" value="Unassembled WGS sequence"/>
</dbReference>
<feature type="transmembrane region" description="Helical" evidence="1">
    <location>
        <begin position="187"/>
        <end position="212"/>
    </location>
</feature>
<dbReference type="EMBL" id="JAKIKP010000005">
    <property type="protein sequence ID" value="MCL1142853.1"/>
    <property type="molecule type" value="Genomic_DNA"/>
</dbReference>
<organism evidence="2 3">
    <name type="scientific">Shewanella gaetbuli</name>
    <dbReference type="NCBI Taxonomy" id="220752"/>
    <lineage>
        <taxon>Bacteria</taxon>
        <taxon>Pseudomonadati</taxon>
        <taxon>Pseudomonadota</taxon>
        <taxon>Gammaproteobacteria</taxon>
        <taxon>Alteromonadales</taxon>
        <taxon>Shewanellaceae</taxon>
        <taxon>Shewanella</taxon>
    </lineage>
</organism>
<dbReference type="Pfam" id="PF03929">
    <property type="entry name" value="PepSY_TM"/>
    <property type="match status" value="1"/>
</dbReference>
<reference evidence="2" key="1">
    <citation type="submission" date="2022-01" db="EMBL/GenBank/DDBJ databases">
        <title>Whole genome-based taxonomy of the Shewanellaceae.</title>
        <authorList>
            <person name="Martin-Rodriguez A.J."/>
        </authorList>
    </citation>
    <scope>NUCLEOTIDE SEQUENCE</scope>
    <source>
        <strain evidence="2">DSM 16422</strain>
    </source>
</reference>
<protein>
    <submittedName>
        <fullName evidence="2">PepSY domain-containing protein</fullName>
    </submittedName>
</protein>
<dbReference type="RefSeq" id="WP_248995533.1">
    <property type="nucleotide sequence ID" value="NZ_JAKIKP010000005.1"/>
</dbReference>
<evidence type="ECO:0000256" key="1">
    <source>
        <dbReference type="SAM" id="Phobius"/>
    </source>
</evidence>